<dbReference type="AlphaFoldDB" id="A0A2K8QM91"/>
<feature type="domain" description="N-acetyltransferase" evidence="3">
    <location>
        <begin position="64"/>
        <end position="198"/>
    </location>
</feature>
<dbReference type="KEGG" id="dfn:CVE23_11250"/>
<keyword evidence="1" id="KW-0808">Transferase</keyword>
<evidence type="ECO:0000313" key="4">
    <source>
        <dbReference type="EMBL" id="ATZ94502.1"/>
    </source>
</evidence>
<organism evidence="4 5">
    <name type="scientific">Dickeya fangzhongdai</name>
    <dbReference type="NCBI Taxonomy" id="1778540"/>
    <lineage>
        <taxon>Bacteria</taxon>
        <taxon>Pseudomonadati</taxon>
        <taxon>Pseudomonadota</taxon>
        <taxon>Gammaproteobacteria</taxon>
        <taxon>Enterobacterales</taxon>
        <taxon>Pectobacteriaceae</taxon>
        <taxon>Dickeya</taxon>
    </lineage>
</organism>
<dbReference type="InterPro" id="IPR050832">
    <property type="entry name" value="Bact_Acetyltransf"/>
</dbReference>
<evidence type="ECO:0000256" key="2">
    <source>
        <dbReference type="ARBA" id="ARBA00023315"/>
    </source>
</evidence>
<dbReference type="PANTHER" id="PTHR43877:SF2">
    <property type="entry name" value="AMINOALKYLPHOSPHONATE N-ACETYLTRANSFERASE-RELATED"/>
    <property type="match status" value="1"/>
</dbReference>
<dbReference type="Gene3D" id="3.40.630.30">
    <property type="match status" value="1"/>
</dbReference>
<dbReference type="InterPro" id="IPR016181">
    <property type="entry name" value="Acyl_CoA_acyltransferase"/>
</dbReference>
<dbReference type="Proteomes" id="UP000231901">
    <property type="component" value="Chromosome"/>
</dbReference>
<name>A0A2K8QM91_9GAMM</name>
<dbReference type="SUPFAM" id="SSF55729">
    <property type="entry name" value="Acyl-CoA N-acyltransferases (Nat)"/>
    <property type="match status" value="1"/>
</dbReference>
<evidence type="ECO:0000256" key="1">
    <source>
        <dbReference type="ARBA" id="ARBA00022679"/>
    </source>
</evidence>
<sequence>MSALLSLCTDHRFRKFSAQMTAEANCWRKIRAEHKVKAIDDLNRKRMFMTTRMQDLRLSTASKADYRWIEELSRANMMDYYRRYGLIWNGERYSTLLHSLDVLVICSHQQSAGFVSQQINSQDSFCLINDLQLYPQWQKKGIGTWVLEQIEGQAQQQGLKSLRICVFRDNPAKVLYQRHGFRPVSESTEILRLEKALR</sequence>
<dbReference type="InterPro" id="IPR000182">
    <property type="entry name" value="GNAT_dom"/>
</dbReference>
<evidence type="ECO:0000313" key="5">
    <source>
        <dbReference type="Proteomes" id="UP000231901"/>
    </source>
</evidence>
<dbReference type="GO" id="GO:0016747">
    <property type="term" value="F:acyltransferase activity, transferring groups other than amino-acyl groups"/>
    <property type="evidence" value="ECO:0007669"/>
    <property type="project" value="InterPro"/>
</dbReference>
<proteinExistence type="predicted"/>
<keyword evidence="2" id="KW-0012">Acyltransferase</keyword>
<accession>A0A2K8QM91</accession>
<reference evidence="5" key="1">
    <citation type="journal article" date="2018" name="Genome Announc.">
        <title>Complete genome sequence of a Dickeya fangzhongdai type strain causing bleeding canker of pear tree trunks.</title>
        <authorList>
            <person name="Zhao Y."/>
            <person name="Tian Y."/>
            <person name="Li X."/>
            <person name="Hu B."/>
        </authorList>
    </citation>
    <scope>NUCLEOTIDE SEQUENCE [LARGE SCALE GENOMIC DNA]</scope>
    <source>
        <strain evidence="5">DSM 101947</strain>
    </source>
</reference>
<dbReference type="PANTHER" id="PTHR43877">
    <property type="entry name" value="AMINOALKYLPHOSPHONATE N-ACETYLTRANSFERASE-RELATED-RELATED"/>
    <property type="match status" value="1"/>
</dbReference>
<protein>
    <recommendedName>
        <fullName evidence="3">N-acetyltransferase domain-containing protein</fullName>
    </recommendedName>
</protein>
<dbReference type="Pfam" id="PF13508">
    <property type="entry name" value="Acetyltransf_7"/>
    <property type="match status" value="1"/>
</dbReference>
<dbReference type="GeneID" id="66564909"/>
<evidence type="ECO:0000259" key="3">
    <source>
        <dbReference type="PROSITE" id="PS51186"/>
    </source>
</evidence>
<gene>
    <name evidence="4" type="ORF">CVE23_11250</name>
</gene>
<dbReference type="RefSeq" id="WP_100849555.1">
    <property type="nucleotide sequence ID" value="NZ_BMJF01000001.1"/>
</dbReference>
<dbReference type="PROSITE" id="PS51186">
    <property type="entry name" value="GNAT"/>
    <property type="match status" value="1"/>
</dbReference>
<dbReference type="EMBL" id="CP025003">
    <property type="protein sequence ID" value="ATZ94502.1"/>
    <property type="molecule type" value="Genomic_DNA"/>
</dbReference>
<keyword evidence="5" id="KW-1185">Reference proteome</keyword>